<keyword evidence="1 3" id="KW-0853">WD repeat</keyword>
<evidence type="ECO:0000256" key="4">
    <source>
        <dbReference type="SAM" id="MobiDB-lite"/>
    </source>
</evidence>
<dbReference type="AlphaFoldDB" id="A0AAW1QQ54"/>
<dbReference type="Gene3D" id="2.130.10.10">
    <property type="entry name" value="YVTN repeat-like/Quinoprotein amine dehydrogenase"/>
    <property type="match status" value="2"/>
</dbReference>
<evidence type="ECO:0000313" key="5">
    <source>
        <dbReference type="EMBL" id="KAK9823623.1"/>
    </source>
</evidence>
<dbReference type="GO" id="GO:0080008">
    <property type="term" value="C:Cul4-RING E3 ubiquitin ligase complex"/>
    <property type="evidence" value="ECO:0007669"/>
    <property type="project" value="TreeGrafter"/>
</dbReference>
<gene>
    <name evidence="5" type="ORF">WJX72_004300</name>
</gene>
<evidence type="ECO:0000256" key="2">
    <source>
        <dbReference type="ARBA" id="ARBA00022737"/>
    </source>
</evidence>
<dbReference type="GO" id="GO:0045717">
    <property type="term" value="P:negative regulation of fatty acid biosynthetic process"/>
    <property type="evidence" value="ECO:0007669"/>
    <property type="project" value="TreeGrafter"/>
</dbReference>
<feature type="region of interest" description="Disordered" evidence="4">
    <location>
        <begin position="427"/>
        <end position="529"/>
    </location>
</feature>
<dbReference type="Gene3D" id="1.25.40.10">
    <property type="entry name" value="Tetratricopeptide repeat domain"/>
    <property type="match status" value="1"/>
</dbReference>
<evidence type="ECO:0000313" key="6">
    <source>
        <dbReference type="Proteomes" id="UP001489004"/>
    </source>
</evidence>
<accession>A0AAW1QQ54</accession>
<dbReference type="InterPro" id="IPR015943">
    <property type="entry name" value="WD40/YVTN_repeat-like_dom_sf"/>
</dbReference>
<sequence length="685" mass="75075">MAQKLERESELRGHSGCVNRLAWNLEGTWLASASDDRKVMLWAYPDTECAPLAVETHHQANIFGVQFLPESGNRQLVTGAMDCSVQCHRLDACPDMVQRSRRQRSSMRRHRDASTVPVPVHSTVYNCHTSRVKAVEVEPSNPHMFWSAAEDGTVRQFDLRCSTNAQNEPDSANVLLEVKEKRDPVELKSLAINKVRPFQLAIASADKFVRCFDRRMMSTSAPDTPALSREAMLKLAPPHMCLAGGKQRPLQPHTTHVHFAHKGDKLLASYHADHAYAFDLQGTGSLASAALPPKAEEAKNEGNRAFFDKDNSRAIWEYSRALQYAPTSPQILANRAAAYLQRGWLGDGWCALQDCEAALRLDPAYLKAHYRRVQAIKALGQLQLANAAADQFMAQFPDHREDVVALKAGIRRELEERSQRLAFLRQGRSQGLRQTQWQDARMRQRQAAIAAARAAAAEMQSPAAAGRPPSPPSLDGDQASSDPAVPSHRTGPAAPTREEADSGRDSAETGHSEEAMESASEAELETDDAAAAQEEGWICDEHCGTARLPRQAFCPSSVDLRGTQRLWASGVGAQRMLQRYVGHCNVQTDIKEACYLGSQDELVASGSDDGRVFIYSAATGCAVIALEADEDVLLRATNPALMQALAENPQLVNMLMRRAGSPGTDEAGEDDDGEGRNAPVSCRVN</sequence>
<dbReference type="InterPro" id="IPR001680">
    <property type="entry name" value="WD40_rpt"/>
</dbReference>
<proteinExistence type="predicted"/>
<dbReference type="EMBL" id="JALJOR010000002">
    <property type="protein sequence ID" value="KAK9823623.1"/>
    <property type="molecule type" value="Genomic_DNA"/>
</dbReference>
<dbReference type="SUPFAM" id="SSF50978">
    <property type="entry name" value="WD40 repeat-like"/>
    <property type="match status" value="1"/>
</dbReference>
<evidence type="ECO:0008006" key="7">
    <source>
        <dbReference type="Google" id="ProtNLM"/>
    </source>
</evidence>
<keyword evidence="2" id="KW-0677">Repeat</keyword>
<dbReference type="PROSITE" id="PS50082">
    <property type="entry name" value="WD_REPEATS_2"/>
    <property type="match status" value="1"/>
</dbReference>
<feature type="region of interest" description="Disordered" evidence="4">
    <location>
        <begin position="659"/>
        <end position="685"/>
    </location>
</feature>
<comment type="caution">
    <text evidence="5">The sequence shown here is derived from an EMBL/GenBank/DDBJ whole genome shotgun (WGS) entry which is preliminary data.</text>
</comment>
<organism evidence="5 6">
    <name type="scientific">[Myrmecia] bisecta</name>
    <dbReference type="NCBI Taxonomy" id="41462"/>
    <lineage>
        <taxon>Eukaryota</taxon>
        <taxon>Viridiplantae</taxon>
        <taxon>Chlorophyta</taxon>
        <taxon>core chlorophytes</taxon>
        <taxon>Trebouxiophyceae</taxon>
        <taxon>Trebouxiales</taxon>
        <taxon>Trebouxiaceae</taxon>
        <taxon>Myrmecia</taxon>
    </lineage>
</organism>
<dbReference type="InterPro" id="IPR045151">
    <property type="entry name" value="DCAF8"/>
</dbReference>
<dbReference type="SUPFAM" id="SSF48452">
    <property type="entry name" value="TPR-like"/>
    <property type="match status" value="1"/>
</dbReference>
<name>A0AAW1QQ54_9CHLO</name>
<evidence type="ECO:0000256" key="3">
    <source>
        <dbReference type="PROSITE-ProRule" id="PRU00221"/>
    </source>
</evidence>
<dbReference type="PANTHER" id="PTHR15574:SF40">
    <property type="entry name" value="WD AND TETRATRICOPEPTIDE REPEATS PROTEIN 1"/>
    <property type="match status" value="1"/>
</dbReference>
<dbReference type="PROSITE" id="PS50294">
    <property type="entry name" value="WD_REPEATS_REGION"/>
    <property type="match status" value="1"/>
</dbReference>
<feature type="repeat" description="WD" evidence="3">
    <location>
        <begin position="11"/>
        <end position="42"/>
    </location>
</feature>
<dbReference type="SMART" id="SM00320">
    <property type="entry name" value="WD40"/>
    <property type="match status" value="5"/>
</dbReference>
<dbReference type="InterPro" id="IPR036322">
    <property type="entry name" value="WD40_repeat_dom_sf"/>
</dbReference>
<feature type="compositionally biased region" description="Low complexity" evidence="4">
    <location>
        <begin position="445"/>
        <end position="467"/>
    </location>
</feature>
<evidence type="ECO:0000256" key="1">
    <source>
        <dbReference type="ARBA" id="ARBA00022574"/>
    </source>
</evidence>
<feature type="compositionally biased region" description="Basic and acidic residues" evidence="4">
    <location>
        <begin position="496"/>
        <end position="514"/>
    </location>
</feature>
<dbReference type="InterPro" id="IPR011990">
    <property type="entry name" value="TPR-like_helical_dom_sf"/>
</dbReference>
<dbReference type="Proteomes" id="UP001489004">
    <property type="component" value="Unassembled WGS sequence"/>
</dbReference>
<dbReference type="Pfam" id="PF00400">
    <property type="entry name" value="WD40"/>
    <property type="match status" value="2"/>
</dbReference>
<reference evidence="5 6" key="1">
    <citation type="journal article" date="2024" name="Nat. Commun.">
        <title>Phylogenomics reveals the evolutionary origins of lichenization in chlorophyte algae.</title>
        <authorList>
            <person name="Puginier C."/>
            <person name="Libourel C."/>
            <person name="Otte J."/>
            <person name="Skaloud P."/>
            <person name="Haon M."/>
            <person name="Grisel S."/>
            <person name="Petersen M."/>
            <person name="Berrin J.G."/>
            <person name="Delaux P.M."/>
            <person name="Dal Grande F."/>
            <person name="Keller J."/>
        </authorList>
    </citation>
    <scope>NUCLEOTIDE SEQUENCE [LARGE SCALE GENOMIC DNA]</scope>
    <source>
        <strain evidence="5 6">SAG 2043</strain>
    </source>
</reference>
<dbReference type="GO" id="GO:0005737">
    <property type="term" value="C:cytoplasm"/>
    <property type="evidence" value="ECO:0007669"/>
    <property type="project" value="TreeGrafter"/>
</dbReference>
<protein>
    <recommendedName>
        <fullName evidence="7">WD and tetratricopeptide repeats protein 1</fullName>
    </recommendedName>
</protein>
<dbReference type="PANTHER" id="PTHR15574">
    <property type="entry name" value="WD REPEAT DOMAIN-CONTAINING FAMILY"/>
    <property type="match status" value="1"/>
</dbReference>
<feature type="compositionally biased region" description="Polar residues" evidence="4">
    <location>
        <begin position="427"/>
        <end position="437"/>
    </location>
</feature>
<keyword evidence="6" id="KW-1185">Reference proteome</keyword>